<dbReference type="Gene3D" id="3.40.50.280">
    <property type="entry name" value="Cobalamin-binding domain"/>
    <property type="match status" value="1"/>
</dbReference>
<comment type="similarity">
    <text evidence="1">Belongs to the methylamine corrinoid protein family.</text>
</comment>
<dbReference type="PROSITE" id="PS51337">
    <property type="entry name" value="B12_BINDING_NTER"/>
    <property type="match status" value="1"/>
</dbReference>
<keyword evidence="2" id="KW-0479">Metal-binding</keyword>
<evidence type="ECO:0000256" key="2">
    <source>
        <dbReference type="ARBA" id="ARBA00022723"/>
    </source>
</evidence>
<dbReference type="Proteomes" id="UP000033111">
    <property type="component" value="Chromosome"/>
</dbReference>
<dbReference type="AlphaFoldDB" id="A0A0E3P8H6"/>
<dbReference type="FunFam" id="1.10.1240.10:FF:000004">
    <property type="entry name" value="Monomethylamine methyltransferase corrinoid protein"/>
    <property type="match status" value="1"/>
</dbReference>
<dbReference type="Pfam" id="PF02310">
    <property type="entry name" value="B12-binding"/>
    <property type="match status" value="1"/>
</dbReference>
<evidence type="ECO:0000313" key="8">
    <source>
        <dbReference type="EMBL" id="AKB30230.1"/>
    </source>
</evidence>
<name>A0A0E3P8H6_9EURY</name>
<dbReference type="InterPro" id="IPR050554">
    <property type="entry name" value="Met_Synthase/Corrinoid"/>
</dbReference>
<evidence type="ECO:0000259" key="7">
    <source>
        <dbReference type="PROSITE" id="PS51337"/>
    </source>
</evidence>
<dbReference type="GO" id="GO:0031419">
    <property type="term" value="F:cobalamin binding"/>
    <property type="evidence" value="ECO:0007669"/>
    <property type="project" value="InterPro"/>
</dbReference>
<keyword evidence="3" id="KW-0677">Repeat</keyword>
<proteinExistence type="inferred from homology"/>
<feature type="domain" description="B12-binding" evidence="6">
    <location>
        <begin position="132"/>
        <end position="259"/>
    </location>
</feature>
<dbReference type="GO" id="GO:0015948">
    <property type="term" value="P:methanogenesis"/>
    <property type="evidence" value="ECO:0007669"/>
    <property type="project" value="UniProtKB-KW"/>
</dbReference>
<dbReference type="CDD" id="cd02070">
    <property type="entry name" value="corrinoid_protein_B12-BD"/>
    <property type="match status" value="1"/>
</dbReference>
<dbReference type="PANTHER" id="PTHR45833:SF1">
    <property type="entry name" value="METHIONINE SYNTHASE"/>
    <property type="match status" value="1"/>
</dbReference>
<dbReference type="GO" id="GO:0050667">
    <property type="term" value="P:homocysteine metabolic process"/>
    <property type="evidence" value="ECO:0007669"/>
    <property type="project" value="TreeGrafter"/>
</dbReference>
<keyword evidence="4" id="KW-0484">Methanogenesis</keyword>
<dbReference type="FunFam" id="3.40.50.280:FF:000003">
    <property type="entry name" value="Dimethylamine methyltransferase corrinoid protein"/>
    <property type="match status" value="1"/>
</dbReference>
<dbReference type="GO" id="GO:0005829">
    <property type="term" value="C:cytosol"/>
    <property type="evidence" value="ECO:0007669"/>
    <property type="project" value="TreeGrafter"/>
</dbReference>
<dbReference type="KEGG" id="msw:MSSIT_3511"/>
<dbReference type="Gene3D" id="1.10.1240.10">
    <property type="entry name" value="Methionine synthase domain"/>
    <property type="match status" value="1"/>
</dbReference>
<dbReference type="InterPro" id="IPR036594">
    <property type="entry name" value="Meth_synthase_dom"/>
</dbReference>
<dbReference type="GO" id="GO:0008705">
    <property type="term" value="F:methionine synthase activity"/>
    <property type="evidence" value="ECO:0007669"/>
    <property type="project" value="TreeGrafter"/>
</dbReference>
<keyword evidence="9" id="KW-1185">Reference proteome</keyword>
<evidence type="ECO:0000259" key="6">
    <source>
        <dbReference type="PROSITE" id="PS51332"/>
    </source>
</evidence>
<dbReference type="GeneID" id="24862436"/>
<evidence type="ECO:0000256" key="1">
    <source>
        <dbReference type="ARBA" id="ARBA00010854"/>
    </source>
</evidence>
<dbReference type="GO" id="GO:0046872">
    <property type="term" value="F:metal ion binding"/>
    <property type="evidence" value="ECO:0007669"/>
    <property type="project" value="UniProtKB-KW"/>
</dbReference>
<dbReference type="PANTHER" id="PTHR45833">
    <property type="entry name" value="METHIONINE SYNTHASE"/>
    <property type="match status" value="1"/>
</dbReference>
<dbReference type="GO" id="GO:0032259">
    <property type="term" value="P:methylation"/>
    <property type="evidence" value="ECO:0007669"/>
    <property type="project" value="UniProtKB-KW"/>
</dbReference>
<dbReference type="Pfam" id="PF02607">
    <property type="entry name" value="B12-binding_2"/>
    <property type="match status" value="1"/>
</dbReference>
<dbReference type="InterPro" id="IPR036724">
    <property type="entry name" value="Cobalamin-bd_sf"/>
</dbReference>
<reference evidence="8 9" key="1">
    <citation type="submission" date="2014-07" db="EMBL/GenBank/DDBJ databases">
        <title>Methanogenic archaea and the global carbon cycle.</title>
        <authorList>
            <person name="Henriksen J.R."/>
            <person name="Luke J."/>
            <person name="Reinhart S."/>
            <person name="Benedict M.N."/>
            <person name="Youngblut N.D."/>
            <person name="Metcalf M.E."/>
            <person name="Whitaker R.J."/>
            <person name="Metcalf W.W."/>
        </authorList>
    </citation>
    <scope>NUCLEOTIDE SEQUENCE [LARGE SCALE GENOMIC DNA]</scope>
    <source>
        <strain evidence="8 9">T4/M</strain>
    </source>
</reference>
<sequence>MDDLPEEVQEIIEELDEAAEDEDEDAIKELTQKLLATGADVEAITLKKLALLVMDGEEEMTQGWTQVAIQIGMDPFKTLIEGLAAGMSLIGKKYEEGEAFVPQLLIASAAMYGGMDLLAPYMKQDENSASKAITVVIGTVEGDVHDIGKSLVKTLLSANGFNCVDLGNDVPAPRFIEAAKENKATAVSMSTLMTTTMAEMPKVVKMLENEGIRDKLLVMVGGAPITAEYASQIGADVSPHDAASAASWLKGAVFDFPSESVRWS</sequence>
<evidence type="ECO:0000313" key="9">
    <source>
        <dbReference type="Proteomes" id="UP000033111"/>
    </source>
</evidence>
<dbReference type="RefSeq" id="WP_052721721.1">
    <property type="nucleotide sequence ID" value="NZ_CP009506.1"/>
</dbReference>
<accession>A0A0E3P8H6</accession>
<dbReference type="InterPro" id="IPR006158">
    <property type="entry name" value="Cobalamin-bd"/>
</dbReference>
<dbReference type="InterPro" id="IPR003759">
    <property type="entry name" value="Cbl-bd_cap"/>
</dbReference>
<dbReference type="SUPFAM" id="SSF47644">
    <property type="entry name" value="Methionine synthase domain"/>
    <property type="match status" value="1"/>
</dbReference>
<dbReference type="OrthoDB" id="134276at2157"/>
<evidence type="ECO:0000256" key="5">
    <source>
        <dbReference type="ARBA" id="ARBA00023285"/>
    </source>
</evidence>
<keyword evidence="5" id="KW-0170">Cobalt</keyword>
<dbReference type="EMBL" id="CP009506">
    <property type="protein sequence ID" value="AKB30230.1"/>
    <property type="molecule type" value="Genomic_DNA"/>
</dbReference>
<keyword evidence="8" id="KW-0808">Transferase</keyword>
<dbReference type="SUPFAM" id="SSF52242">
    <property type="entry name" value="Cobalamin (vitamin B12)-binding domain"/>
    <property type="match status" value="1"/>
</dbReference>
<protein>
    <submittedName>
        <fullName evidence="8">Dimethylsulfide methyltransferase corrinoid protein</fullName>
    </submittedName>
</protein>
<keyword evidence="8" id="KW-0489">Methyltransferase</keyword>
<dbReference type="SMART" id="SM01018">
    <property type="entry name" value="B12-binding_2"/>
    <property type="match status" value="1"/>
</dbReference>
<dbReference type="PATRIC" id="fig|1434120.4.peg.4542"/>
<evidence type="ECO:0000256" key="3">
    <source>
        <dbReference type="ARBA" id="ARBA00022737"/>
    </source>
</evidence>
<dbReference type="HOGENOM" id="CLU_082102_1_0_2"/>
<evidence type="ECO:0000256" key="4">
    <source>
        <dbReference type="ARBA" id="ARBA00022994"/>
    </source>
</evidence>
<organism evidence="8 9">
    <name type="scientific">Methanosarcina siciliae T4/M</name>
    <dbReference type="NCBI Taxonomy" id="1434120"/>
    <lineage>
        <taxon>Archaea</taxon>
        <taxon>Methanobacteriati</taxon>
        <taxon>Methanobacteriota</taxon>
        <taxon>Stenosarchaea group</taxon>
        <taxon>Methanomicrobia</taxon>
        <taxon>Methanosarcinales</taxon>
        <taxon>Methanosarcinaceae</taxon>
        <taxon>Methanosarcina</taxon>
    </lineage>
</organism>
<gene>
    <name evidence="8" type="ORF">MSSIT_3511</name>
</gene>
<dbReference type="PROSITE" id="PS51332">
    <property type="entry name" value="B12_BINDING"/>
    <property type="match status" value="1"/>
</dbReference>
<dbReference type="GO" id="GO:0046653">
    <property type="term" value="P:tetrahydrofolate metabolic process"/>
    <property type="evidence" value="ECO:0007669"/>
    <property type="project" value="TreeGrafter"/>
</dbReference>
<feature type="domain" description="B12-binding N-terminal" evidence="7">
    <location>
        <begin position="36"/>
        <end position="130"/>
    </location>
</feature>